<protein>
    <submittedName>
        <fullName evidence="2">Uncharacterized protein</fullName>
    </submittedName>
</protein>
<sequence length="65" mass="6414">MHIEHSAAVWSSASPLTFPARCGGGDPGGRYSVTGSPRMVSASRPGNDAEAAAADEEASASGPGL</sequence>
<evidence type="ECO:0000313" key="2">
    <source>
        <dbReference type="EMBL" id="JAE26344.1"/>
    </source>
</evidence>
<name>A0A0A9GSC8_ARUDO</name>
<feature type="region of interest" description="Disordered" evidence="1">
    <location>
        <begin position="1"/>
        <end position="65"/>
    </location>
</feature>
<reference evidence="2" key="2">
    <citation type="journal article" date="2015" name="Data Brief">
        <title>Shoot transcriptome of the giant reed, Arundo donax.</title>
        <authorList>
            <person name="Barrero R.A."/>
            <person name="Guerrero F.D."/>
            <person name="Moolhuijzen P."/>
            <person name="Goolsby J.A."/>
            <person name="Tidwell J."/>
            <person name="Bellgard S.E."/>
            <person name="Bellgard M.I."/>
        </authorList>
    </citation>
    <scope>NUCLEOTIDE SEQUENCE</scope>
    <source>
        <tissue evidence="2">Shoot tissue taken approximately 20 cm above the soil surface</tissue>
    </source>
</reference>
<dbReference type="AlphaFoldDB" id="A0A0A9GSC8"/>
<evidence type="ECO:0000256" key="1">
    <source>
        <dbReference type="SAM" id="MobiDB-lite"/>
    </source>
</evidence>
<accession>A0A0A9GSC8</accession>
<organism evidence="2">
    <name type="scientific">Arundo donax</name>
    <name type="common">Giant reed</name>
    <name type="synonym">Donax arundinaceus</name>
    <dbReference type="NCBI Taxonomy" id="35708"/>
    <lineage>
        <taxon>Eukaryota</taxon>
        <taxon>Viridiplantae</taxon>
        <taxon>Streptophyta</taxon>
        <taxon>Embryophyta</taxon>
        <taxon>Tracheophyta</taxon>
        <taxon>Spermatophyta</taxon>
        <taxon>Magnoliopsida</taxon>
        <taxon>Liliopsida</taxon>
        <taxon>Poales</taxon>
        <taxon>Poaceae</taxon>
        <taxon>PACMAD clade</taxon>
        <taxon>Arundinoideae</taxon>
        <taxon>Arundineae</taxon>
        <taxon>Arundo</taxon>
    </lineage>
</organism>
<dbReference type="EMBL" id="GBRH01171552">
    <property type="protein sequence ID" value="JAE26344.1"/>
    <property type="molecule type" value="Transcribed_RNA"/>
</dbReference>
<reference evidence="2" key="1">
    <citation type="submission" date="2014-09" db="EMBL/GenBank/DDBJ databases">
        <authorList>
            <person name="Magalhaes I.L.F."/>
            <person name="Oliveira U."/>
            <person name="Santos F.R."/>
            <person name="Vidigal T.H.D.A."/>
            <person name="Brescovit A.D."/>
            <person name="Santos A.J."/>
        </authorList>
    </citation>
    <scope>NUCLEOTIDE SEQUENCE</scope>
    <source>
        <tissue evidence="2">Shoot tissue taken approximately 20 cm above the soil surface</tissue>
    </source>
</reference>
<proteinExistence type="predicted"/>